<organism evidence="1 2">
    <name type="scientific">Crocosphaera watsonii WH 0003</name>
    <dbReference type="NCBI Taxonomy" id="423471"/>
    <lineage>
        <taxon>Bacteria</taxon>
        <taxon>Bacillati</taxon>
        <taxon>Cyanobacteriota</taxon>
        <taxon>Cyanophyceae</taxon>
        <taxon>Oscillatoriophycideae</taxon>
        <taxon>Chroococcales</taxon>
        <taxon>Aphanothecaceae</taxon>
        <taxon>Crocosphaera</taxon>
    </lineage>
</organism>
<dbReference type="AlphaFoldDB" id="G5J187"/>
<comment type="caution">
    <text evidence="1">The sequence shown here is derived from an EMBL/GenBank/DDBJ whole genome shotgun (WGS) entry which is preliminary data.</text>
</comment>
<dbReference type="EMBL" id="AESD01000205">
    <property type="protein sequence ID" value="EHJ14031.1"/>
    <property type="molecule type" value="Genomic_DNA"/>
</dbReference>
<evidence type="ECO:0000313" key="1">
    <source>
        <dbReference type="EMBL" id="EHJ14031.1"/>
    </source>
</evidence>
<protein>
    <submittedName>
        <fullName evidence="1">Uncharacterized protein</fullName>
    </submittedName>
</protein>
<sequence>MHPNIPKPLHGMPPRTLKDRKWWEKTKATAKAKEKCLLELWGFSKSSQVS</sequence>
<dbReference type="Proteomes" id="UP000003477">
    <property type="component" value="Unassembled WGS sequence"/>
</dbReference>
<evidence type="ECO:0000313" key="2">
    <source>
        <dbReference type="Proteomes" id="UP000003477"/>
    </source>
</evidence>
<name>G5J187_CROWT</name>
<proteinExistence type="predicted"/>
<dbReference type="PATRIC" id="fig|423471.3.peg.1171"/>
<gene>
    <name evidence="1" type="ORF">CWATWH0003_1271</name>
</gene>
<accession>G5J187</accession>
<reference evidence="1 2" key="1">
    <citation type="journal article" date="2011" name="Front. Microbiol.">
        <title>Two Strains of Crocosphaera watsonii with Highly Conserved Genomes are Distinguished by Strain-Specific Features.</title>
        <authorList>
            <person name="Bench S.R."/>
            <person name="Ilikchyan I.N."/>
            <person name="Tripp H.J."/>
            <person name="Zehr J.P."/>
        </authorList>
    </citation>
    <scope>NUCLEOTIDE SEQUENCE [LARGE SCALE GENOMIC DNA]</scope>
    <source>
        <strain evidence="1 2">WH 0003</strain>
    </source>
</reference>